<keyword evidence="1" id="KW-0175">Coiled coil</keyword>
<keyword evidence="4" id="KW-1185">Reference proteome</keyword>
<feature type="coiled-coil region" evidence="1">
    <location>
        <begin position="52"/>
        <end position="107"/>
    </location>
</feature>
<name>A0ABR4GR18_9EURO</name>
<evidence type="ECO:0000313" key="3">
    <source>
        <dbReference type="EMBL" id="KAL2801517.1"/>
    </source>
</evidence>
<evidence type="ECO:0000256" key="2">
    <source>
        <dbReference type="SAM" id="MobiDB-lite"/>
    </source>
</evidence>
<organism evidence="3 4">
    <name type="scientific">Aspergillus granulosus</name>
    <dbReference type="NCBI Taxonomy" id="176169"/>
    <lineage>
        <taxon>Eukaryota</taxon>
        <taxon>Fungi</taxon>
        <taxon>Dikarya</taxon>
        <taxon>Ascomycota</taxon>
        <taxon>Pezizomycotina</taxon>
        <taxon>Eurotiomycetes</taxon>
        <taxon>Eurotiomycetidae</taxon>
        <taxon>Eurotiales</taxon>
        <taxon>Aspergillaceae</taxon>
        <taxon>Aspergillus</taxon>
        <taxon>Aspergillus subgen. Nidulantes</taxon>
    </lineage>
</organism>
<evidence type="ECO:0000313" key="4">
    <source>
        <dbReference type="Proteomes" id="UP001610334"/>
    </source>
</evidence>
<gene>
    <name evidence="3" type="ORF">BJX63DRAFT_438772</name>
</gene>
<dbReference type="EMBL" id="JBFXLT010000375">
    <property type="protein sequence ID" value="KAL2801517.1"/>
    <property type="molecule type" value="Genomic_DNA"/>
</dbReference>
<proteinExistence type="predicted"/>
<dbReference type="Proteomes" id="UP001610334">
    <property type="component" value="Unassembled WGS sequence"/>
</dbReference>
<feature type="region of interest" description="Disordered" evidence="2">
    <location>
        <begin position="17"/>
        <end position="49"/>
    </location>
</feature>
<protein>
    <submittedName>
        <fullName evidence="3">Uncharacterized protein</fullName>
    </submittedName>
</protein>
<evidence type="ECO:0000256" key="1">
    <source>
        <dbReference type="SAM" id="Coils"/>
    </source>
</evidence>
<reference evidence="3 4" key="1">
    <citation type="submission" date="2024-07" db="EMBL/GenBank/DDBJ databases">
        <title>Section-level genome sequencing and comparative genomics of Aspergillus sections Usti and Cavernicolus.</title>
        <authorList>
            <consortium name="Lawrence Berkeley National Laboratory"/>
            <person name="Nybo J.L."/>
            <person name="Vesth T.C."/>
            <person name="Theobald S."/>
            <person name="Frisvad J.C."/>
            <person name="Larsen T.O."/>
            <person name="Kjaerboelling I."/>
            <person name="Rothschild-Mancinelli K."/>
            <person name="Lyhne E.K."/>
            <person name="Kogle M.E."/>
            <person name="Barry K."/>
            <person name="Clum A."/>
            <person name="Na H."/>
            <person name="Ledsgaard L."/>
            <person name="Lin J."/>
            <person name="Lipzen A."/>
            <person name="Kuo A."/>
            <person name="Riley R."/>
            <person name="Mondo S."/>
            <person name="Labutti K."/>
            <person name="Haridas S."/>
            <person name="Pangalinan J."/>
            <person name="Salamov A.A."/>
            <person name="Simmons B.A."/>
            <person name="Magnuson J.K."/>
            <person name="Chen J."/>
            <person name="Drula E."/>
            <person name="Henrissat B."/>
            <person name="Wiebenga A."/>
            <person name="Lubbers R.J."/>
            <person name="Gomes A.C."/>
            <person name="Makela M.R."/>
            <person name="Stajich J."/>
            <person name="Grigoriev I.V."/>
            <person name="Mortensen U.H."/>
            <person name="De Vries R.P."/>
            <person name="Baker S.E."/>
            <person name="Andersen M.R."/>
        </authorList>
    </citation>
    <scope>NUCLEOTIDE SEQUENCE [LARGE SCALE GENOMIC DNA]</scope>
    <source>
        <strain evidence="3 4">CBS 588.65</strain>
    </source>
</reference>
<comment type="caution">
    <text evidence="3">The sequence shown here is derived from an EMBL/GenBank/DDBJ whole genome shotgun (WGS) entry which is preliminary data.</text>
</comment>
<sequence length="128" mass="14779">MPSLIVKLKCPIVCPTQGSPTTKSRFQPPEHDWPVLSRNPATADRYSGETSVRDLKAAFTKLEEEHGKLRREYVKLNEEHININRDLKDIMAELQKTKTELHDLKTLSTEFIQRLTKFGQDEMARKST</sequence>
<dbReference type="SUPFAM" id="SSF90257">
    <property type="entry name" value="Myosin rod fragments"/>
    <property type="match status" value="1"/>
</dbReference>
<accession>A0ABR4GR18</accession>